<accession>A0AAE6W2C5</accession>
<dbReference type="AlphaFoldDB" id="A0AAE6W2C5"/>
<gene>
    <name evidence="1" type="ORF">DMI76_09740</name>
</gene>
<name>A0AAE6W2C5_9BACT</name>
<evidence type="ECO:0000313" key="1">
    <source>
        <dbReference type="EMBL" id="QHV63629.1"/>
    </source>
</evidence>
<proteinExistence type="predicted"/>
<reference evidence="1" key="1">
    <citation type="submission" date="2018-05" db="EMBL/GenBank/DDBJ databases">
        <title>Complete genome sequnece of Akkermansia muciniphila EB-AMDK-40.</title>
        <authorList>
            <person name="Nam Y.-D."/>
            <person name="Chung W.-H."/>
            <person name="Park Y.S."/>
            <person name="Kang J."/>
        </authorList>
    </citation>
    <scope>NUCLEOTIDE SEQUENCE</scope>
    <source>
        <strain evidence="1">EB-AMDK-40</strain>
    </source>
</reference>
<sequence>MEKIKFMDEETGRFLSRIYFSLPDDEGNYRSCYYGVLFKPERKASWTGEKAVMGCIRLPFFHVLPPLPCHSACFLPGFFFFKKLYIPYGNSVNAAVAVNYAISFPRICLEPEKGLG</sequence>
<evidence type="ECO:0000313" key="2">
    <source>
        <dbReference type="Proteomes" id="UP000642553"/>
    </source>
</evidence>
<dbReference type="Proteomes" id="UP000642553">
    <property type="component" value="Chromosome"/>
</dbReference>
<protein>
    <submittedName>
        <fullName evidence="1">Uncharacterized protein</fullName>
    </submittedName>
</protein>
<organism evidence="1 2">
    <name type="scientific">Akkermansia massiliensis</name>
    <dbReference type="NCBI Taxonomy" id="2927224"/>
    <lineage>
        <taxon>Bacteria</taxon>
        <taxon>Pseudomonadati</taxon>
        <taxon>Verrucomicrobiota</taxon>
        <taxon>Verrucomicrobiia</taxon>
        <taxon>Verrucomicrobiales</taxon>
        <taxon>Akkermansiaceae</taxon>
        <taxon>Akkermansia</taxon>
    </lineage>
</organism>
<dbReference type="EMBL" id="CP029701">
    <property type="protein sequence ID" value="QHV63629.1"/>
    <property type="molecule type" value="Genomic_DNA"/>
</dbReference>